<evidence type="ECO:0000259" key="2">
    <source>
        <dbReference type="Pfam" id="PF22554"/>
    </source>
</evidence>
<gene>
    <name evidence="3" type="ORF">LX13_002878</name>
</gene>
<dbReference type="InterPro" id="IPR054344">
    <property type="entry name" value="TY-Chap_N"/>
</dbReference>
<sequence length="370" mass="40766">MSLPLTDLEFDDEIDRAWSRFHRSLVSRLSGITDDEVVSFRRERADADSAPDLTVRRLHAGVVCAVLTVDADVDQAALAGGWSRTGERHLTGLASSQAPADLVDSVIVVARTVWGITHPSFLRAVRSVPAITPGSRAAAMADHPAGGIGRTVRRVVHERLAGSVEVDHYQALELRYPEALVQLQLWEVERSALLWTTIRGVVDPARLEVARVLVDRWPGLELVSEGTLVDVELAVDLGDRPTRSMIAALDRWHDFMRDGYRSVVDALVRPGDDTPTEVPPALRAVIRRHRDDRRVGSDELNDLVGLGHAELLDSLDLCRRRSISWMDWADRRRSADDADGSATAFREAQVWDATYATVGAALRMSVSPSA</sequence>
<proteinExistence type="predicted"/>
<dbReference type="Pfam" id="PF22552">
    <property type="entry name" value="TY-Chap3"/>
    <property type="match status" value="1"/>
</dbReference>
<protein>
    <submittedName>
        <fullName evidence="3">Uncharacterized protein</fullName>
    </submittedName>
</protein>
<feature type="domain" description="TY-Chap N-terminal" evidence="1">
    <location>
        <begin position="16"/>
        <end position="122"/>
    </location>
</feature>
<feature type="domain" description="TY-Chap C-terminal" evidence="2">
    <location>
        <begin position="277"/>
        <end position="364"/>
    </location>
</feature>
<evidence type="ECO:0000259" key="1">
    <source>
        <dbReference type="Pfam" id="PF22552"/>
    </source>
</evidence>
<dbReference type="EMBL" id="JAMTCJ010000003">
    <property type="protein sequence ID" value="MCP2177050.1"/>
    <property type="molecule type" value="Genomic_DNA"/>
</dbReference>
<dbReference type="Pfam" id="PF22554">
    <property type="entry name" value="Chap-C"/>
    <property type="match status" value="1"/>
</dbReference>
<accession>A0ABT1HH49</accession>
<keyword evidence="4" id="KW-1185">Reference proteome</keyword>
<dbReference type="InterPro" id="IPR054342">
    <property type="entry name" value="TY-Chap_C"/>
</dbReference>
<comment type="caution">
    <text evidence="3">The sequence shown here is derived from an EMBL/GenBank/DDBJ whole genome shotgun (WGS) entry which is preliminary data.</text>
</comment>
<organism evidence="3 4">
    <name type="scientific">Williamsia maris</name>
    <dbReference type="NCBI Taxonomy" id="72806"/>
    <lineage>
        <taxon>Bacteria</taxon>
        <taxon>Bacillati</taxon>
        <taxon>Actinomycetota</taxon>
        <taxon>Actinomycetes</taxon>
        <taxon>Mycobacteriales</taxon>
        <taxon>Nocardiaceae</taxon>
        <taxon>Williamsia</taxon>
    </lineage>
</organism>
<name>A0ABT1HH49_9NOCA</name>
<dbReference type="RefSeq" id="WP_253662035.1">
    <property type="nucleotide sequence ID" value="NZ_BAAAJQ010000001.1"/>
</dbReference>
<evidence type="ECO:0000313" key="3">
    <source>
        <dbReference type="EMBL" id="MCP2177050.1"/>
    </source>
</evidence>
<reference evidence="3 4" key="1">
    <citation type="submission" date="2022-06" db="EMBL/GenBank/DDBJ databases">
        <title>Genomic Encyclopedia of Archaeal and Bacterial Type Strains, Phase II (KMG-II): from individual species to whole genera.</title>
        <authorList>
            <person name="Goeker M."/>
        </authorList>
    </citation>
    <scope>NUCLEOTIDE SEQUENCE [LARGE SCALE GENOMIC DNA]</scope>
    <source>
        <strain evidence="3 4">DSM 44693</strain>
    </source>
</reference>
<evidence type="ECO:0000313" key="4">
    <source>
        <dbReference type="Proteomes" id="UP001206895"/>
    </source>
</evidence>
<dbReference type="Proteomes" id="UP001206895">
    <property type="component" value="Unassembled WGS sequence"/>
</dbReference>